<proteinExistence type="predicted"/>
<dbReference type="Proteomes" id="UP001151760">
    <property type="component" value="Unassembled WGS sequence"/>
</dbReference>
<name>A0ABQ5EA56_9ASTR</name>
<evidence type="ECO:0000313" key="2">
    <source>
        <dbReference type="Proteomes" id="UP001151760"/>
    </source>
</evidence>
<protein>
    <submittedName>
        <fullName evidence="1">Uncharacterized protein</fullName>
    </submittedName>
</protein>
<reference evidence="1" key="1">
    <citation type="journal article" date="2022" name="Int. J. Mol. Sci.">
        <title>Draft Genome of Tanacetum Coccineum: Genomic Comparison of Closely Related Tanacetum-Family Plants.</title>
        <authorList>
            <person name="Yamashiro T."/>
            <person name="Shiraishi A."/>
            <person name="Nakayama K."/>
            <person name="Satake H."/>
        </authorList>
    </citation>
    <scope>NUCLEOTIDE SEQUENCE</scope>
</reference>
<dbReference type="EMBL" id="BQNB010016098">
    <property type="protein sequence ID" value="GJT47779.1"/>
    <property type="molecule type" value="Genomic_DNA"/>
</dbReference>
<gene>
    <name evidence="1" type="ORF">Tco_0973936</name>
</gene>
<keyword evidence="2" id="KW-1185">Reference proteome</keyword>
<accession>A0ABQ5EA56</accession>
<reference evidence="1" key="2">
    <citation type="submission" date="2022-01" db="EMBL/GenBank/DDBJ databases">
        <authorList>
            <person name="Yamashiro T."/>
            <person name="Shiraishi A."/>
            <person name="Satake H."/>
            <person name="Nakayama K."/>
        </authorList>
    </citation>
    <scope>NUCLEOTIDE SEQUENCE</scope>
</reference>
<evidence type="ECO:0000313" key="1">
    <source>
        <dbReference type="EMBL" id="GJT47779.1"/>
    </source>
</evidence>
<comment type="caution">
    <text evidence="1">The sequence shown here is derived from an EMBL/GenBank/DDBJ whole genome shotgun (WGS) entry which is preliminary data.</text>
</comment>
<sequence length="70" mass="7893">MGSGPDVSKGLFENDKFKATYNAVEINFDAAKELDGEKKKFRRAKAEHIKKRGFDMQEDGTRAAISEQLQ</sequence>
<organism evidence="1 2">
    <name type="scientific">Tanacetum coccineum</name>
    <dbReference type="NCBI Taxonomy" id="301880"/>
    <lineage>
        <taxon>Eukaryota</taxon>
        <taxon>Viridiplantae</taxon>
        <taxon>Streptophyta</taxon>
        <taxon>Embryophyta</taxon>
        <taxon>Tracheophyta</taxon>
        <taxon>Spermatophyta</taxon>
        <taxon>Magnoliopsida</taxon>
        <taxon>eudicotyledons</taxon>
        <taxon>Gunneridae</taxon>
        <taxon>Pentapetalae</taxon>
        <taxon>asterids</taxon>
        <taxon>campanulids</taxon>
        <taxon>Asterales</taxon>
        <taxon>Asteraceae</taxon>
        <taxon>Asteroideae</taxon>
        <taxon>Anthemideae</taxon>
        <taxon>Anthemidinae</taxon>
        <taxon>Tanacetum</taxon>
    </lineage>
</organism>